<evidence type="ECO:0000313" key="2">
    <source>
        <dbReference type="Proteomes" id="UP000756530"/>
    </source>
</evidence>
<evidence type="ECO:0000313" key="1">
    <source>
        <dbReference type="EMBL" id="MBV7377709.1"/>
    </source>
</evidence>
<keyword evidence="2" id="KW-1185">Reference proteome</keyword>
<name>A0ABS6SXL3_9RHOB</name>
<protein>
    <submittedName>
        <fullName evidence="1">Glycosyltransferase family 2 protein</fullName>
    </submittedName>
</protein>
<organism evidence="1 2">
    <name type="scientific">Maritimibacter dapengensis</name>
    <dbReference type="NCBI Taxonomy" id="2836868"/>
    <lineage>
        <taxon>Bacteria</taxon>
        <taxon>Pseudomonadati</taxon>
        <taxon>Pseudomonadota</taxon>
        <taxon>Alphaproteobacteria</taxon>
        <taxon>Rhodobacterales</taxon>
        <taxon>Roseobacteraceae</taxon>
        <taxon>Maritimibacter</taxon>
    </lineage>
</organism>
<accession>A0ABS6SXL3</accession>
<dbReference type="Pfam" id="PF13704">
    <property type="entry name" value="Glyco_tranf_2_4"/>
    <property type="match status" value="1"/>
</dbReference>
<dbReference type="Proteomes" id="UP000756530">
    <property type="component" value="Unassembled WGS sequence"/>
</dbReference>
<reference evidence="1 2" key="1">
    <citation type="submission" date="2021-05" db="EMBL/GenBank/DDBJ databases">
        <title>Culturable bacteria isolated from Daya Bay.</title>
        <authorList>
            <person name="Zheng W."/>
            <person name="Yu S."/>
            <person name="Huang Y."/>
        </authorList>
    </citation>
    <scope>NUCLEOTIDE SEQUENCE [LARGE SCALE GENOMIC DNA]</scope>
    <source>
        <strain evidence="1 2">DP4N28-5</strain>
    </source>
</reference>
<proteinExistence type="predicted"/>
<dbReference type="RefSeq" id="WP_218390582.1">
    <property type="nucleotide sequence ID" value="NZ_JAHUZE010000001.1"/>
</dbReference>
<dbReference type="EMBL" id="JAHUZE010000001">
    <property type="protein sequence ID" value="MBV7377709.1"/>
    <property type="molecule type" value="Genomic_DNA"/>
</dbReference>
<comment type="caution">
    <text evidence="1">The sequence shown here is derived from an EMBL/GenBank/DDBJ whole genome shotgun (WGS) entry which is preliminary data.</text>
</comment>
<gene>
    <name evidence="1" type="ORF">KJP28_02145</name>
</gene>
<sequence>MAFCRVAPSTACGHSILNRPRVPQLFDCKCLILEQPIPSDAGREPQWSVVSTLREPAQLVVAFACHHLAQGAQKVHLFFDLPDDPAARVAQEIPGVEVTLCDAGHWAQFGYRSPPRTQTKRQTLNANYVFEQSRSDWLLHVDADEFLWLPQPLGDELAQVTDAADWLHIPNIERCWLDTYGDDMFEGVFRGPMTGRHDLAHSVYGQRSKALSAGLGGYSAGKAMARRGKGFLAIHKLRDTEGGVPRPSKTAESARILHFDGITPRHWALKNLRYAAQGAAMNELLNRERMATIGAILRAPDPERAAVRVHEALYRLDHQQARALADAGLLYEPDIDIAGAVAKIAPHLDMDFSAAGFDRLHARELSLRSQAIVRQKRRAKRRVGT</sequence>